<dbReference type="OrthoDB" id="4849926at2759"/>
<reference evidence="2 3" key="1">
    <citation type="submission" date="2019-12" db="EMBL/GenBank/DDBJ databases">
        <title>A genome sequence resource for the geographically widespread anthracnose pathogen Colletotrichum asianum.</title>
        <authorList>
            <person name="Meng Y."/>
        </authorList>
    </citation>
    <scope>NUCLEOTIDE SEQUENCE [LARGE SCALE GENOMIC DNA]</scope>
    <source>
        <strain evidence="2 3">ICMP 18580</strain>
    </source>
</reference>
<dbReference type="Proteomes" id="UP000434172">
    <property type="component" value="Unassembled WGS sequence"/>
</dbReference>
<protein>
    <submittedName>
        <fullName evidence="2">Uncharacterized protein</fullName>
    </submittedName>
</protein>
<feature type="compositionally biased region" description="Polar residues" evidence="1">
    <location>
        <begin position="318"/>
        <end position="340"/>
    </location>
</feature>
<feature type="region of interest" description="Disordered" evidence="1">
    <location>
        <begin position="170"/>
        <end position="381"/>
    </location>
</feature>
<keyword evidence="3" id="KW-1185">Reference proteome</keyword>
<feature type="compositionally biased region" description="Gly residues" evidence="1">
    <location>
        <begin position="202"/>
        <end position="224"/>
    </location>
</feature>
<evidence type="ECO:0000313" key="3">
    <source>
        <dbReference type="Proteomes" id="UP000434172"/>
    </source>
</evidence>
<dbReference type="AlphaFoldDB" id="A0A8H3WJ28"/>
<dbReference type="EMBL" id="WOWK01000024">
    <property type="protein sequence ID" value="KAF0327225.1"/>
    <property type="molecule type" value="Genomic_DNA"/>
</dbReference>
<sequence>MANQPPRLRSGIMYRVHPNQVPTTNYGRAEYSSEDIDQWAAALHFHHSSVRQEAKHLAVDLIQACTDVLERGVPENMSRARAQAMQVKANEFLRRLERNEGWMAQEKQQAINTGMPPAYMTASTRHKAKIEINYLHRVIQADQAYLASGGPGVIGVNTGLQGLQGPQGLQGLQVLQGPQGLQGPKGRRGRRGRPGRDLTGPRGSGGGNDENPGDDGGNGGNGGGGRHDESNDIANDDANDDVNDGGNDDGNDDDGNDDDGNGEGDDEGDDGGNDGGNDEGSGDDRDDGGNGGNGGNGVSGGGNTTSKANGKATPKAKGSTTAKRLTRSATKNDTRNNPQGPNKRRRLVGHFSSDSDVNFLPRLSKGNQKQSSSSVLRGSSVPAMDTQDLDLMIQNAMLSDQPDFNMFDGGQSVPTTMVGRL</sequence>
<feature type="compositionally biased region" description="Acidic residues" evidence="1">
    <location>
        <begin position="234"/>
        <end position="286"/>
    </location>
</feature>
<evidence type="ECO:0000256" key="1">
    <source>
        <dbReference type="SAM" id="MobiDB-lite"/>
    </source>
</evidence>
<gene>
    <name evidence="2" type="ORF">GQ607_005414</name>
</gene>
<proteinExistence type="predicted"/>
<name>A0A8H3WJ28_9PEZI</name>
<accession>A0A8H3WJ28</accession>
<evidence type="ECO:0000313" key="2">
    <source>
        <dbReference type="EMBL" id="KAF0327225.1"/>
    </source>
</evidence>
<feature type="compositionally biased region" description="Gly residues" evidence="1">
    <location>
        <begin position="289"/>
        <end position="303"/>
    </location>
</feature>
<organism evidence="2 3">
    <name type="scientific">Colletotrichum asianum</name>
    <dbReference type="NCBI Taxonomy" id="702518"/>
    <lineage>
        <taxon>Eukaryota</taxon>
        <taxon>Fungi</taxon>
        <taxon>Dikarya</taxon>
        <taxon>Ascomycota</taxon>
        <taxon>Pezizomycotina</taxon>
        <taxon>Sordariomycetes</taxon>
        <taxon>Hypocreomycetidae</taxon>
        <taxon>Glomerellales</taxon>
        <taxon>Glomerellaceae</taxon>
        <taxon>Colletotrichum</taxon>
        <taxon>Colletotrichum gloeosporioides species complex</taxon>
    </lineage>
</organism>
<feature type="compositionally biased region" description="Low complexity" evidence="1">
    <location>
        <begin position="170"/>
        <end position="184"/>
    </location>
</feature>
<feature type="compositionally biased region" description="Low complexity" evidence="1">
    <location>
        <begin position="371"/>
        <end position="380"/>
    </location>
</feature>
<comment type="caution">
    <text evidence="2">The sequence shown here is derived from an EMBL/GenBank/DDBJ whole genome shotgun (WGS) entry which is preliminary data.</text>
</comment>